<evidence type="ECO:0000313" key="4">
    <source>
        <dbReference type="EMBL" id="BFP43781.1"/>
    </source>
</evidence>
<feature type="domain" description="DUF11" evidence="3">
    <location>
        <begin position="520"/>
        <end position="628"/>
    </location>
</feature>
<feature type="region of interest" description="Disordered" evidence="1">
    <location>
        <begin position="610"/>
        <end position="691"/>
    </location>
</feature>
<feature type="domain" description="DUF11" evidence="3">
    <location>
        <begin position="119"/>
        <end position="226"/>
    </location>
</feature>
<dbReference type="InterPro" id="IPR051172">
    <property type="entry name" value="Chlamydia_OmcB"/>
</dbReference>
<feature type="region of interest" description="Disordered" evidence="1">
    <location>
        <begin position="393"/>
        <end position="415"/>
    </location>
</feature>
<protein>
    <recommendedName>
        <fullName evidence="3">DUF11 domain-containing protein</fullName>
    </recommendedName>
</protein>
<dbReference type="EMBL" id="AP035881">
    <property type="protein sequence ID" value="BFP43781.1"/>
    <property type="molecule type" value="Genomic_DNA"/>
</dbReference>
<feature type="region of interest" description="Disordered" evidence="1">
    <location>
        <begin position="215"/>
        <end position="255"/>
    </location>
</feature>
<dbReference type="GO" id="GO:0005975">
    <property type="term" value="P:carbohydrate metabolic process"/>
    <property type="evidence" value="ECO:0007669"/>
    <property type="project" value="UniProtKB-ARBA"/>
</dbReference>
<organism evidence="4">
    <name type="scientific">Kitasatospora sp. CMC57</name>
    <dbReference type="NCBI Taxonomy" id="3231513"/>
    <lineage>
        <taxon>Bacteria</taxon>
        <taxon>Bacillati</taxon>
        <taxon>Actinomycetota</taxon>
        <taxon>Actinomycetes</taxon>
        <taxon>Kitasatosporales</taxon>
        <taxon>Streptomycetaceae</taxon>
        <taxon>Kitasatospora</taxon>
    </lineage>
</organism>
<dbReference type="Pfam" id="PF01345">
    <property type="entry name" value="DUF11"/>
    <property type="match status" value="3"/>
</dbReference>
<dbReference type="InterPro" id="IPR047589">
    <property type="entry name" value="DUF11_rpt"/>
</dbReference>
<dbReference type="NCBIfam" id="TIGR01451">
    <property type="entry name" value="B_ant_repeat"/>
    <property type="match status" value="3"/>
</dbReference>
<feature type="transmembrane region" description="Helical" evidence="2">
    <location>
        <begin position="692"/>
        <end position="711"/>
    </location>
</feature>
<feature type="compositionally biased region" description="Polar residues" evidence="1">
    <location>
        <begin position="403"/>
        <end position="412"/>
    </location>
</feature>
<feature type="domain" description="DUF11" evidence="3">
    <location>
        <begin position="245"/>
        <end position="367"/>
    </location>
</feature>
<feature type="compositionally biased region" description="Polar residues" evidence="1">
    <location>
        <begin position="348"/>
        <end position="368"/>
    </location>
</feature>
<feature type="compositionally biased region" description="Low complexity" evidence="1">
    <location>
        <begin position="370"/>
        <end position="380"/>
    </location>
</feature>
<feature type="region of interest" description="Disordered" evidence="1">
    <location>
        <begin position="58"/>
        <end position="78"/>
    </location>
</feature>
<dbReference type="PANTHER" id="PTHR34819">
    <property type="entry name" value="LARGE CYSTEINE-RICH PERIPLASMIC PROTEIN OMCB"/>
    <property type="match status" value="1"/>
</dbReference>
<sequence>MTVGTEAYASRRVTPPTKVRRFAATLTTTVAALALVGVCTAPAGSAVGSTVGCEGDVPGPLVQRSPDTRPNPFAAAPARTPECRAQLHVPLADPAWQSLGSGTEAAAVEAQSDVQALGRVRSSRVAPGETFRYTITVFNRGPSAARDVQVTDRLPKALAFVSSADGCTANGQKVTCGPLPLLAPLATASWVILVRLDPAYGGTGSDIANQATVVSGTPDPVPADNTGPHPGAGLPDGSTTGPVADLTISKKPAGTKPVAPGETFDYLITVVNHGPSTAATVTVTDQLPTMLSFVSSTGGCTGPADSYGATLACPAADSLEPAASKTYPVTVRLDPAYDGDGSDVVNRATVSSATPDQRQDDNTATATGLPNPDAAVHPAPPAADLSIAAADTPAVRPGERTTARFTVTNHGPSTRRKPATVVITMPEHTTVPASGLPPECTASDSGRQVQCILAPGALSVSLPVLVAPSAPPTATLGGGTAVVRGPEDGNPANDSAIWTVPTLAGSADLETTKRAVLPAGRTSVTPGDVFTYRVTVTNHGPSDARAVTITDPLPAPLALVSASDGCTATGRTVTCRPTGPLAVGGTAGFDLTVRLAADFRGTGRVVDNIATAVSDTPDPVPANNSNQAGTTGPDGGPLPVTIPPTPTPTPKPTRTPTPVPAPKPTSTTTSPAPPHVPGRGELPGTGADLPGWLPPTTAGFLLAGAAGVLLARRLRRATPGRHRAGS</sequence>
<proteinExistence type="predicted"/>
<dbReference type="InterPro" id="IPR013783">
    <property type="entry name" value="Ig-like_fold"/>
</dbReference>
<name>A0AB33JQN9_9ACTN</name>
<feature type="region of interest" description="Disordered" evidence="1">
    <location>
        <begin position="334"/>
        <end position="380"/>
    </location>
</feature>
<dbReference type="InterPro" id="IPR001434">
    <property type="entry name" value="OmcB-like_DUF11"/>
</dbReference>
<feature type="compositionally biased region" description="Pro residues" evidence="1">
    <location>
        <begin position="640"/>
        <end position="663"/>
    </location>
</feature>
<gene>
    <name evidence="4" type="ORF">KCMC57_01490</name>
</gene>
<keyword evidence="2" id="KW-0812">Transmembrane</keyword>
<accession>A0AB33JQN9</accession>
<keyword evidence="2" id="KW-0472">Membrane</keyword>
<evidence type="ECO:0000256" key="2">
    <source>
        <dbReference type="SAM" id="Phobius"/>
    </source>
</evidence>
<reference evidence="4" key="1">
    <citation type="submission" date="2024-07" db="EMBL/GenBank/DDBJ databases">
        <title>Complete genome sequences of cellulolytic bacteria, Kitasatospora sp. CMC57 and Streptomyces sp. CMC78, isolated from Japanese agricultural soil.</title>
        <authorList>
            <person name="Hashimoto T."/>
            <person name="Ito M."/>
            <person name="Iwamoto M."/>
            <person name="Fukahori D."/>
            <person name="Shoda T."/>
            <person name="Sakoda M."/>
            <person name="Morohoshi T."/>
            <person name="Mitsuboshi M."/>
            <person name="Nishizawa T."/>
        </authorList>
    </citation>
    <scope>NUCLEOTIDE SEQUENCE</scope>
    <source>
        <strain evidence="4">CMC57</strain>
    </source>
</reference>
<dbReference type="RefSeq" id="WP_407986369.1">
    <property type="nucleotide sequence ID" value="NZ_AP035881.2"/>
</dbReference>
<evidence type="ECO:0000256" key="1">
    <source>
        <dbReference type="SAM" id="MobiDB-lite"/>
    </source>
</evidence>
<keyword evidence="2" id="KW-1133">Transmembrane helix</keyword>
<dbReference type="AlphaFoldDB" id="A0AB33JQN9"/>
<dbReference type="Gene3D" id="2.60.40.10">
    <property type="entry name" value="Immunoglobulins"/>
    <property type="match status" value="1"/>
</dbReference>
<evidence type="ECO:0000259" key="3">
    <source>
        <dbReference type="Pfam" id="PF01345"/>
    </source>
</evidence>